<dbReference type="AlphaFoldDB" id="A0A485L4U6"/>
<dbReference type="EMBL" id="CAADRA010005808">
    <property type="protein sequence ID" value="VFT92826.1"/>
    <property type="molecule type" value="Genomic_DNA"/>
</dbReference>
<name>A0A485L4U6_9STRA</name>
<evidence type="ECO:0000313" key="3">
    <source>
        <dbReference type="Proteomes" id="UP000332933"/>
    </source>
</evidence>
<sequence>MTLPSQHVLANRSLFGLLIVYQHGQFGDVRQRIHAINEAYVWDPDDMCYRHRATGSFHAAAALGLRLMGPDHRFPLHLLVHKGHTAALISRVLVNRPEWRTVDVLRCAVGANQLHLVELLAPQFESMQLNLLAACSASGSVDMAHCLVQHGHTSDIAAAMEAAARAGHTIMFKYLASLGEMSALNATRCVDSAAANGHVDILKVLATHSHTWRCTTLAMDQAAANGHLEVVQFCHDRNQACTTDAIDMAANNGHLDIVKFLHRNRTEGWTPDGMDYAAMEGHIAVVRYLYANRTCDCTTSCRCTCTTDAIDGAAANGHFTTVVFLVVNLGMHCTTRAVDDAATNGHMEIVRFLLTMYNGQLGCTTRALDGAATNGHVEVVKLLLAHQAKCTTRALTGAVGHGHLEVVQLVYAYFGPKWIDPVDATAAANGHVPVLMWLYMVAHIEPSHLAWTKAVHHGQFAAMKYLYGLHPDTCDVATTPCDRVDVIRWLARVRGSPVTMPRHVSVATLEAVFASPSDASSPWPLQTPSDATMHDAIVANQVDKVAFLHHHFCAHVCGPDAMDTAVACGHLHLVQYLHAHCPRTWTTAAALTAAATQHDVGLTRFLCEQSDRRGASTAECRAHM</sequence>
<dbReference type="Proteomes" id="UP000332933">
    <property type="component" value="Unassembled WGS sequence"/>
</dbReference>
<organism evidence="2 3">
    <name type="scientific">Aphanomyces stellatus</name>
    <dbReference type="NCBI Taxonomy" id="120398"/>
    <lineage>
        <taxon>Eukaryota</taxon>
        <taxon>Sar</taxon>
        <taxon>Stramenopiles</taxon>
        <taxon>Oomycota</taxon>
        <taxon>Saprolegniomycetes</taxon>
        <taxon>Saprolegniales</taxon>
        <taxon>Verrucalvaceae</taxon>
        <taxon>Aphanomyces</taxon>
    </lineage>
</organism>
<proteinExistence type="predicted"/>
<dbReference type="Pfam" id="PF12796">
    <property type="entry name" value="Ank_2"/>
    <property type="match status" value="2"/>
</dbReference>
<keyword evidence="3" id="KW-1185">Reference proteome</keyword>
<dbReference type="SUPFAM" id="SSF48403">
    <property type="entry name" value="Ankyrin repeat"/>
    <property type="match status" value="1"/>
</dbReference>
<dbReference type="InterPro" id="IPR036770">
    <property type="entry name" value="Ankyrin_rpt-contain_sf"/>
</dbReference>
<dbReference type="InterPro" id="IPR052050">
    <property type="entry name" value="SecEffector_AnkRepeat"/>
</dbReference>
<evidence type="ECO:0000313" key="2">
    <source>
        <dbReference type="EMBL" id="VFT92826.1"/>
    </source>
</evidence>
<dbReference type="PANTHER" id="PTHR46586">
    <property type="entry name" value="ANKYRIN REPEAT-CONTAINING PROTEIN"/>
    <property type="match status" value="1"/>
</dbReference>
<dbReference type="EMBL" id="VJMH01005787">
    <property type="protein sequence ID" value="KAF0692931.1"/>
    <property type="molecule type" value="Genomic_DNA"/>
</dbReference>
<reference evidence="2 3" key="1">
    <citation type="submission" date="2019-03" db="EMBL/GenBank/DDBJ databases">
        <authorList>
            <person name="Gaulin E."/>
            <person name="Dumas B."/>
        </authorList>
    </citation>
    <scope>NUCLEOTIDE SEQUENCE [LARGE SCALE GENOMIC DNA]</scope>
    <source>
        <strain evidence="2">CBS 568.67</strain>
    </source>
</reference>
<dbReference type="InterPro" id="IPR002110">
    <property type="entry name" value="Ankyrin_rpt"/>
</dbReference>
<reference evidence="1" key="2">
    <citation type="submission" date="2019-06" db="EMBL/GenBank/DDBJ databases">
        <title>Genomics analysis of Aphanomyces spp. identifies a new class of oomycete effector associated with host adaptation.</title>
        <authorList>
            <person name="Gaulin E."/>
        </authorList>
    </citation>
    <scope>NUCLEOTIDE SEQUENCE</scope>
    <source>
        <strain evidence="1">CBS 578.67</strain>
    </source>
</reference>
<protein>
    <submittedName>
        <fullName evidence="2">Aste57867_16042 protein</fullName>
    </submittedName>
</protein>
<dbReference type="SMART" id="SM00248">
    <property type="entry name" value="ANK"/>
    <property type="match status" value="5"/>
</dbReference>
<evidence type="ECO:0000313" key="1">
    <source>
        <dbReference type="EMBL" id="KAF0692931.1"/>
    </source>
</evidence>
<gene>
    <name evidence="2" type="primary">Aste57867_16042</name>
    <name evidence="1" type="ORF">As57867_015986</name>
    <name evidence="2" type="ORF">ASTE57867_16042</name>
</gene>
<dbReference type="Gene3D" id="1.25.40.20">
    <property type="entry name" value="Ankyrin repeat-containing domain"/>
    <property type="match status" value="2"/>
</dbReference>
<dbReference type="PANTHER" id="PTHR46586:SF3">
    <property type="entry name" value="ANKYRIN REPEAT-CONTAINING PROTEIN"/>
    <property type="match status" value="1"/>
</dbReference>
<accession>A0A485L4U6</accession>